<dbReference type="Gene3D" id="1.10.10.10">
    <property type="entry name" value="Winged helix-like DNA-binding domain superfamily/Winged helix DNA-binding domain"/>
    <property type="match status" value="1"/>
</dbReference>
<accession>A0A7W7AK04</accession>
<evidence type="ECO:0000256" key="2">
    <source>
        <dbReference type="ARBA" id="ARBA00023125"/>
    </source>
</evidence>
<evidence type="ECO:0000313" key="6">
    <source>
        <dbReference type="Proteomes" id="UP000574769"/>
    </source>
</evidence>
<dbReference type="GO" id="GO:0003700">
    <property type="term" value="F:DNA-binding transcription factor activity"/>
    <property type="evidence" value="ECO:0007669"/>
    <property type="project" value="TreeGrafter"/>
</dbReference>
<protein>
    <submittedName>
        <fullName evidence="5">CRP-like cAMP-binding protein</fullName>
    </submittedName>
</protein>
<name>A0A7W7AK04_9SPHN</name>
<dbReference type="PANTHER" id="PTHR24567">
    <property type="entry name" value="CRP FAMILY TRANSCRIPTIONAL REGULATORY PROTEIN"/>
    <property type="match status" value="1"/>
</dbReference>
<comment type="caution">
    <text evidence="5">The sequence shown here is derived from an EMBL/GenBank/DDBJ whole genome shotgun (WGS) entry which is preliminary data.</text>
</comment>
<dbReference type="SMART" id="SM00419">
    <property type="entry name" value="HTH_CRP"/>
    <property type="match status" value="1"/>
</dbReference>
<dbReference type="InterPro" id="IPR012318">
    <property type="entry name" value="HTH_CRP"/>
</dbReference>
<dbReference type="Gene3D" id="2.60.120.10">
    <property type="entry name" value="Jelly Rolls"/>
    <property type="match status" value="1"/>
</dbReference>
<dbReference type="InterPro" id="IPR000595">
    <property type="entry name" value="cNMP-bd_dom"/>
</dbReference>
<keyword evidence="2" id="KW-0238">DNA-binding</keyword>
<evidence type="ECO:0000259" key="4">
    <source>
        <dbReference type="PROSITE" id="PS51063"/>
    </source>
</evidence>
<evidence type="ECO:0000313" key="5">
    <source>
        <dbReference type="EMBL" id="MBB4618443.1"/>
    </source>
</evidence>
<dbReference type="CDD" id="cd00038">
    <property type="entry name" value="CAP_ED"/>
    <property type="match status" value="1"/>
</dbReference>
<dbReference type="Pfam" id="PF00027">
    <property type="entry name" value="cNMP_binding"/>
    <property type="match status" value="1"/>
</dbReference>
<dbReference type="SUPFAM" id="SSF46785">
    <property type="entry name" value="Winged helix' DNA-binding domain"/>
    <property type="match status" value="1"/>
</dbReference>
<dbReference type="SMART" id="SM00100">
    <property type="entry name" value="cNMP"/>
    <property type="match status" value="1"/>
</dbReference>
<dbReference type="InterPro" id="IPR018490">
    <property type="entry name" value="cNMP-bd_dom_sf"/>
</dbReference>
<gene>
    <name evidence="5" type="ORF">GGQ96_002586</name>
</gene>
<dbReference type="InterPro" id="IPR050397">
    <property type="entry name" value="Env_Response_Regulators"/>
</dbReference>
<dbReference type="Pfam" id="PF13545">
    <property type="entry name" value="HTH_Crp_2"/>
    <property type="match status" value="1"/>
</dbReference>
<keyword evidence="6" id="KW-1185">Reference proteome</keyword>
<dbReference type="PROSITE" id="PS51063">
    <property type="entry name" value="HTH_CRP_2"/>
    <property type="match status" value="1"/>
</dbReference>
<dbReference type="InterPro" id="IPR036388">
    <property type="entry name" value="WH-like_DNA-bd_sf"/>
</dbReference>
<organism evidence="5 6">
    <name type="scientific">Sphingomonas abaci</name>
    <dbReference type="NCBI Taxonomy" id="237611"/>
    <lineage>
        <taxon>Bacteria</taxon>
        <taxon>Pseudomonadati</taxon>
        <taxon>Pseudomonadota</taxon>
        <taxon>Alphaproteobacteria</taxon>
        <taxon>Sphingomonadales</taxon>
        <taxon>Sphingomonadaceae</taxon>
        <taxon>Sphingomonas</taxon>
    </lineage>
</organism>
<keyword evidence="3" id="KW-0804">Transcription</keyword>
<dbReference type="EMBL" id="JACHNY010000005">
    <property type="protein sequence ID" value="MBB4618443.1"/>
    <property type="molecule type" value="Genomic_DNA"/>
</dbReference>
<reference evidence="5 6" key="1">
    <citation type="submission" date="2020-08" db="EMBL/GenBank/DDBJ databases">
        <title>Genomic Encyclopedia of Type Strains, Phase IV (KMG-IV): sequencing the most valuable type-strain genomes for metagenomic binning, comparative biology and taxonomic classification.</title>
        <authorList>
            <person name="Goeker M."/>
        </authorList>
    </citation>
    <scope>NUCLEOTIDE SEQUENCE [LARGE SCALE GENOMIC DNA]</scope>
    <source>
        <strain evidence="5 6">DSM 15867</strain>
    </source>
</reference>
<dbReference type="InterPro" id="IPR036390">
    <property type="entry name" value="WH_DNA-bd_sf"/>
</dbReference>
<sequence length="244" mass="27252">MSEKSSLNRLEDFTSLTPEEVEAVQGLGGPVIRLDRLREIRREGEVASGFYMLEKGWAMASHILPSGSRQILKVHLPGDLLGTPSMCSDTAVETLSSITPVVIRHVPLAQFGALIDARPRLGALFLLSVQAERLALMDQLAQMGRTSAEAQLAAFLLDIAKRLTRLGEVHNDSFQLRLTQEHIGDLLGLTNVHVNRMMRLLEDKLLIQRDRERITILDRAALTKLAGRPPREKRKDLGWLPKSR</sequence>
<dbReference type="RefSeq" id="WP_184115322.1">
    <property type="nucleotide sequence ID" value="NZ_JACHNY010000005.1"/>
</dbReference>
<dbReference type="Proteomes" id="UP000574769">
    <property type="component" value="Unassembled WGS sequence"/>
</dbReference>
<dbReference type="GO" id="GO:0003677">
    <property type="term" value="F:DNA binding"/>
    <property type="evidence" value="ECO:0007669"/>
    <property type="project" value="UniProtKB-KW"/>
</dbReference>
<feature type="domain" description="HTH crp-type" evidence="4">
    <location>
        <begin position="146"/>
        <end position="220"/>
    </location>
</feature>
<keyword evidence="1" id="KW-0805">Transcription regulation</keyword>
<dbReference type="SUPFAM" id="SSF51206">
    <property type="entry name" value="cAMP-binding domain-like"/>
    <property type="match status" value="1"/>
</dbReference>
<dbReference type="AlphaFoldDB" id="A0A7W7AK04"/>
<dbReference type="PANTHER" id="PTHR24567:SF68">
    <property type="entry name" value="DNA-BINDING TRANSCRIPTIONAL DUAL REGULATOR CRP"/>
    <property type="match status" value="1"/>
</dbReference>
<proteinExistence type="predicted"/>
<dbReference type="GO" id="GO:0005829">
    <property type="term" value="C:cytosol"/>
    <property type="evidence" value="ECO:0007669"/>
    <property type="project" value="TreeGrafter"/>
</dbReference>
<dbReference type="InterPro" id="IPR014710">
    <property type="entry name" value="RmlC-like_jellyroll"/>
</dbReference>
<evidence type="ECO:0000256" key="3">
    <source>
        <dbReference type="ARBA" id="ARBA00023163"/>
    </source>
</evidence>
<evidence type="ECO:0000256" key="1">
    <source>
        <dbReference type="ARBA" id="ARBA00023015"/>
    </source>
</evidence>